<dbReference type="InterPro" id="IPR052920">
    <property type="entry name" value="DNA-binding_regulatory"/>
</dbReference>
<proteinExistence type="predicted"/>
<dbReference type="Gene3D" id="3.40.50.1820">
    <property type="entry name" value="alpha/beta hydrolase"/>
    <property type="match status" value="1"/>
</dbReference>
<keyword evidence="1" id="KW-1133">Transmembrane helix</keyword>
<protein>
    <submittedName>
        <fullName evidence="3">Alpha/beta hydrolase</fullName>
    </submittedName>
</protein>
<dbReference type="RefSeq" id="WP_343763820.1">
    <property type="nucleotide sequence ID" value="NZ_BAAACG010000019.1"/>
</dbReference>
<comment type="caution">
    <text evidence="3">The sequence shown here is derived from an EMBL/GenBank/DDBJ whole genome shotgun (WGS) entry which is preliminary data.</text>
</comment>
<keyword evidence="4" id="KW-1185">Reference proteome</keyword>
<keyword evidence="1" id="KW-0812">Transmembrane</keyword>
<dbReference type="InterPro" id="IPR022742">
    <property type="entry name" value="Hydrolase_4"/>
</dbReference>
<gene>
    <name evidence="3" type="ORF">GCM10008906_35140</name>
</gene>
<dbReference type="InterPro" id="IPR029058">
    <property type="entry name" value="AB_hydrolase_fold"/>
</dbReference>
<dbReference type="GO" id="GO:0016787">
    <property type="term" value="F:hydrolase activity"/>
    <property type="evidence" value="ECO:0007669"/>
    <property type="project" value="UniProtKB-KW"/>
</dbReference>
<dbReference type="PANTHER" id="PTHR43358:SF4">
    <property type="entry name" value="ALPHA_BETA HYDROLASE FOLD-1 DOMAIN-CONTAINING PROTEIN"/>
    <property type="match status" value="1"/>
</dbReference>
<dbReference type="SUPFAM" id="SSF53474">
    <property type="entry name" value="alpha/beta-Hydrolases"/>
    <property type="match status" value="1"/>
</dbReference>
<evidence type="ECO:0000259" key="2">
    <source>
        <dbReference type="Pfam" id="PF12146"/>
    </source>
</evidence>
<dbReference type="PANTHER" id="PTHR43358">
    <property type="entry name" value="ALPHA/BETA-HYDROLASE"/>
    <property type="match status" value="1"/>
</dbReference>
<evidence type="ECO:0000313" key="4">
    <source>
        <dbReference type="Proteomes" id="UP001501510"/>
    </source>
</evidence>
<name>A0ABN1JUM1_9CLOT</name>
<sequence length="317" mass="36491">MIEYKIQKKKKSKYNKLIIGFVSLLLFIFLSMVGISIYVGWNLTKPKRDIIKSTPKKYGLIYEDISFQSNYDKTKLKGWWIPAQKSKKVLESKKTVVFSHGYGDNRGLYDISVINLAKRLAKEGYNVFTFDFRGSGESEGDFVSIGQFEKYDLLSAIDFVKKDKKSTDINLMGWSMGAVASILAGEESKDINKVVADSPFANLKDYLKKNLPYWSHLPKFPFTDIILACLPTLRGIDINKVNATKAANNFKDKRLFLIHSKDDKAIPYENSEIIYNEVNNKDNVQAWFTNKADHIKSYLLYKKEYEEKVISFLNNNK</sequence>
<dbReference type="EMBL" id="BAAACG010000019">
    <property type="protein sequence ID" value="GAA0746904.1"/>
    <property type="molecule type" value="Genomic_DNA"/>
</dbReference>
<accession>A0ABN1JUM1</accession>
<reference evidence="3 4" key="1">
    <citation type="journal article" date="2019" name="Int. J. Syst. Evol. Microbiol.">
        <title>The Global Catalogue of Microorganisms (GCM) 10K type strain sequencing project: providing services to taxonomists for standard genome sequencing and annotation.</title>
        <authorList>
            <consortium name="The Broad Institute Genomics Platform"/>
            <consortium name="The Broad Institute Genome Sequencing Center for Infectious Disease"/>
            <person name="Wu L."/>
            <person name="Ma J."/>
        </authorList>
    </citation>
    <scope>NUCLEOTIDE SEQUENCE [LARGE SCALE GENOMIC DNA]</scope>
    <source>
        <strain evidence="3 4">JCM 1407</strain>
    </source>
</reference>
<dbReference type="Pfam" id="PF12146">
    <property type="entry name" value="Hydrolase_4"/>
    <property type="match status" value="1"/>
</dbReference>
<dbReference type="Proteomes" id="UP001501510">
    <property type="component" value="Unassembled WGS sequence"/>
</dbReference>
<feature type="domain" description="Serine aminopeptidase S33" evidence="2">
    <location>
        <begin position="91"/>
        <end position="211"/>
    </location>
</feature>
<evidence type="ECO:0000256" key="1">
    <source>
        <dbReference type="SAM" id="Phobius"/>
    </source>
</evidence>
<keyword evidence="3" id="KW-0378">Hydrolase</keyword>
<organism evidence="3 4">
    <name type="scientific">Clostridium oceanicum</name>
    <dbReference type="NCBI Taxonomy" id="1543"/>
    <lineage>
        <taxon>Bacteria</taxon>
        <taxon>Bacillati</taxon>
        <taxon>Bacillota</taxon>
        <taxon>Clostridia</taxon>
        <taxon>Eubacteriales</taxon>
        <taxon>Clostridiaceae</taxon>
        <taxon>Clostridium</taxon>
    </lineage>
</organism>
<evidence type="ECO:0000313" key="3">
    <source>
        <dbReference type="EMBL" id="GAA0746904.1"/>
    </source>
</evidence>
<keyword evidence="1" id="KW-0472">Membrane</keyword>
<feature type="transmembrane region" description="Helical" evidence="1">
    <location>
        <begin position="21"/>
        <end position="41"/>
    </location>
</feature>